<dbReference type="PROSITE" id="PS52050">
    <property type="entry name" value="WYL"/>
    <property type="match status" value="1"/>
</dbReference>
<dbReference type="InterPro" id="IPR013196">
    <property type="entry name" value="HTH_11"/>
</dbReference>
<dbReference type="PANTHER" id="PTHR34580:SF1">
    <property type="entry name" value="PROTEIN PAFC"/>
    <property type="match status" value="1"/>
</dbReference>
<dbReference type="InterPro" id="IPR028349">
    <property type="entry name" value="PafC-like"/>
</dbReference>
<dbReference type="PIRSF" id="PIRSF016838">
    <property type="entry name" value="PafC"/>
    <property type="match status" value="1"/>
</dbReference>
<sequence length="301" mass="35242">MQIERLLRIVDILMHKKTCTAKELADIFHVSTKTIYRDMDTLTIAQIPIITTKGKNGGISILEDYKIDKSLVTQEEQNSLIMGLQALKDLNYVDIDITLTKLKNVFNKSYDSLIEIDFAYWDSHGNLQQIFKDIKKSLLNGQKLKISYCDISNNKSERIILPLKLLFKQKEWYLSAFCELKNDYRIFNILRINNVSIINESFVKTLYKAPKTKLPFTVNKGKSEIKLLIDKKMKDRVYQEFEKESITVNEDGDYCIKYKAVLNDWFYSYILSYGTNIKILEPESLKEAIRNKVNLLMEHYN</sequence>
<keyword evidence="1" id="KW-0805">Transcription regulation</keyword>
<dbReference type="Proteomes" id="UP000216024">
    <property type="component" value="Unassembled WGS sequence"/>
</dbReference>
<dbReference type="OrthoDB" id="9815009at2"/>
<keyword evidence="2" id="KW-0804">Transcription</keyword>
<dbReference type="Pfam" id="PF13280">
    <property type="entry name" value="WYL"/>
    <property type="match status" value="1"/>
</dbReference>
<dbReference type="SUPFAM" id="SSF46785">
    <property type="entry name" value="Winged helix' DNA-binding domain"/>
    <property type="match status" value="1"/>
</dbReference>
<dbReference type="Pfam" id="PF08279">
    <property type="entry name" value="HTH_11"/>
    <property type="match status" value="1"/>
</dbReference>
<evidence type="ECO:0000313" key="5">
    <source>
        <dbReference type="Proteomes" id="UP000216024"/>
    </source>
</evidence>
<dbReference type="InterPro" id="IPR026881">
    <property type="entry name" value="WYL_dom"/>
</dbReference>
<dbReference type="AlphaFoldDB" id="A0A267ML48"/>
<dbReference type="InterPro" id="IPR001034">
    <property type="entry name" value="DeoR_HTH"/>
</dbReference>
<dbReference type="EMBL" id="NIBG01000004">
    <property type="protein sequence ID" value="PAB60147.1"/>
    <property type="molecule type" value="Genomic_DNA"/>
</dbReference>
<dbReference type="PROSITE" id="PS51000">
    <property type="entry name" value="HTH_DEOR_2"/>
    <property type="match status" value="1"/>
</dbReference>
<gene>
    <name evidence="4" type="ORF">CCE28_07185</name>
</gene>
<dbReference type="PANTHER" id="PTHR34580">
    <property type="match status" value="1"/>
</dbReference>
<dbReference type="InterPro" id="IPR036388">
    <property type="entry name" value="WH-like_DNA-bd_sf"/>
</dbReference>
<dbReference type="InterPro" id="IPR051534">
    <property type="entry name" value="CBASS_pafABC_assoc_protein"/>
</dbReference>
<dbReference type="RefSeq" id="WP_095132429.1">
    <property type="nucleotide sequence ID" value="NZ_NIBG01000004.1"/>
</dbReference>
<comment type="caution">
    <text evidence="4">The sequence shown here is derived from an EMBL/GenBank/DDBJ whole genome shotgun (WGS) entry which is preliminary data.</text>
</comment>
<evidence type="ECO:0000256" key="1">
    <source>
        <dbReference type="ARBA" id="ARBA00023015"/>
    </source>
</evidence>
<dbReference type="InterPro" id="IPR057727">
    <property type="entry name" value="WCX_dom"/>
</dbReference>
<keyword evidence="5" id="KW-1185">Reference proteome</keyword>
<dbReference type="InterPro" id="IPR036390">
    <property type="entry name" value="WH_DNA-bd_sf"/>
</dbReference>
<evidence type="ECO:0000259" key="3">
    <source>
        <dbReference type="PROSITE" id="PS51000"/>
    </source>
</evidence>
<dbReference type="Pfam" id="PF25583">
    <property type="entry name" value="WCX"/>
    <property type="match status" value="1"/>
</dbReference>
<proteinExistence type="predicted"/>
<protein>
    <recommendedName>
        <fullName evidence="3">HTH deoR-type domain-containing protein</fullName>
    </recommendedName>
</protein>
<organism evidence="4 5">
    <name type="scientific">Anaeromicrobium sediminis</name>
    <dbReference type="NCBI Taxonomy" id="1478221"/>
    <lineage>
        <taxon>Bacteria</taxon>
        <taxon>Bacillati</taxon>
        <taxon>Bacillota</taxon>
        <taxon>Clostridia</taxon>
        <taxon>Peptostreptococcales</taxon>
        <taxon>Thermotaleaceae</taxon>
        <taxon>Anaeromicrobium</taxon>
    </lineage>
</organism>
<accession>A0A267ML48</accession>
<evidence type="ECO:0000313" key="4">
    <source>
        <dbReference type="EMBL" id="PAB60147.1"/>
    </source>
</evidence>
<dbReference type="GO" id="GO:0003700">
    <property type="term" value="F:DNA-binding transcription factor activity"/>
    <property type="evidence" value="ECO:0007669"/>
    <property type="project" value="InterPro"/>
</dbReference>
<reference evidence="4 5" key="1">
    <citation type="submission" date="2017-06" db="EMBL/GenBank/DDBJ databases">
        <title>Draft genome sequence of anaerobic fermentative bacterium Anaeromicrobium sediminis DY2726D isolated from West Pacific Ocean sediments.</title>
        <authorList>
            <person name="Zeng X."/>
        </authorList>
    </citation>
    <scope>NUCLEOTIDE SEQUENCE [LARGE SCALE GENOMIC DNA]</scope>
    <source>
        <strain evidence="4 5">DY2726D</strain>
    </source>
</reference>
<feature type="domain" description="HTH deoR-type" evidence="3">
    <location>
        <begin position="2"/>
        <end position="61"/>
    </location>
</feature>
<dbReference type="Gene3D" id="1.10.10.10">
    <property type="entry name" value="Winged helix-like DNA-binding domain superfamily/Winged helix DNA-binding domain"/>
    <property type="match status" value="1"/>
</dbReference>
<name>A0A267ML48_9FIRM</name>
<evidence type="ECO:0000256" key="2">
    <source>
        <dbReference type="ARBA" id="ARBA00023163"/>
    </source>
</evidence>